<organism evidence="2">
    <name type="scientific">Zooxanthella nutricula</name>
    <dbReference type="NCBI Taxonomy" id="1333877"/>
    <lineage>
        <taxon>Eukaryota</taxon>
        <taxon>Sar</taxon>
        <taxon>Alveolata</taxon>
        <taxon>Dinophyceae</taxon>
        <taxon>Peridiniales</taxon>
        <taxon>Peridiniales incertae sedis</taxon>
        <taxon>Zooxanthella</taxon>
    </lineage>
</organism>
<name>A0A7S2JFL6_9DINO</name>
<keyword evidence="1" id="KW-0472">Membrane</keyword>
<gene>
    <name evidence="2" type="ORF">BRAN1462_LOCUS17574</name>
</gene>
<protein>
    <submittedName>
        <fullName evidence="2">Uncharacterized protein</fullName>
    </submittedName>
</protein>
<keyword evidence="1" id="KW-0812">Transmembrane</keyword>
<evidence type="ECO:0000313" key="2">
    <source>
        <dbReference type="EMBL" id="CAD9546485.1"/>
    </source>
</evidence>
<proteinExistence type="predicted"/>
<keyword evidence="1" id="KW-1133">Transmembrane helix</keyword>
<sequence length="196" mass="21382">MNATGGEFLGFLQSAHAGRLKEGRAPAFATSRWAAGLYSAGLTVRCVRLALGRVAIVMEVLYSLCFFTHLQNLLVSREARLASALSDLLGQLYDLHSDFSLQIAALMSDFQVANILWLCSAGLLGLPVLIGSSMWKVAAHAHNWVVLLMLLQHIATVFFTIDSLWRALRGAVKSAMTFHKAAKKVNKAVKKARANE</sequence>
<dbReference type="AlphaFoldDB" id="A0A7S2JFL6"/>
<accession>A0A7S2JFL6</accession>
<reference evidence="2" key="1">
    <citation type="submission" date="2021-01" db="EMBL/GenBank/DDBJ databases">
        <authorList>
            <person name="Corre E."/>
            <person name="Pelletier E."/>
            <person name="Niang G."/>
            <person name="Scheremetjew M."/>
            <person name="Finn R."/>
            <person name="Kale V."/>
            <person name="Holt S."/>
            <person name="Cochrane G."/>
            <person name="Meng A."/>
            <person name="Brown T."/>
            <person name="Cohen L."/>
        </authorList>
    </citation>
    <scope>NUCLEOTIDE SEQUENCE</scope>
    <source>
        <strain evidence="2">RCC3387</strain>
    </source>
</reference>
<feature type="transmembrane region" description="Helical" evidence="1">
    <location>
        <begin position="115"/>
        <end position="135"/>
    </location>
</feature>
<dbReference type="EMBL" id="HBGW01027581">
    <property type="protein sequence ID" value="CAD9546485.1"/>
    <property type="molecule type" value="Transcribed_RNA"/>
</dbReference>
<feature type="transmembrane region" description="Helical" evidence="1">
    <location>
        <begin position="141"/>
        <end position="161"/>
    </location>
</feature>
<evidence type="ECO:0000256" key="1">
    <source>
        <dbReference type="SAM" id="Phobius"/>
    </source>
</evidence>